<dbReference type="EMBL" id="DSQF01000003">
    <property type="protein sequence ID" value="HGZ42179.1"/>
    <property type="molecule type" value="Genomic_DNA"/>
</dbReference>
<dbReference type="InterPro" id="IPR011006">
    <property type="entry name" value="CheY-like_superfamily"/>
</dbReference>
<sequence>MPRPDSGRANCTRRAAARIAPRARRSRCTAAGAARRAPRARLTCIPQRRCPGRSAPRAPPRAPRRGAAPSAACACGPAGTRAATSGLPNPTRRARPMPHILIVEDQPVTAWALAEGFTDDGHTIDTFASAEEAGAWLAQSTADLVIADVRLPGMTGLAFARALRRSGARVPVILVSAYGEPASATVLRRAGVVACFTKPFRMDLLRAAVRRALAPRALRRRAARAAASARRPAALRRAA</sequence>
<evidence type="ECO:0000313" key="9">
    <source>
        <dbReference type="EMBL" id="HGZ42179.1"/>
    </source>
</evidence>
<comment type="caution">
    <text evidence="9">The sequence shown here is derived from an EMBL/GenBank/DDBJ whole genome shotgun (WGS) entry which is preliminary data.</text>
</comment>
<dbReference type="PANTHER" id="PTHR48111">
    <property type="entry name" value="REGULATOR OF RPOS"/>
    <property type="match status" value="1"/>
</dbReference>
<dbReference type="Pfam" id="PF00072">
    <property type="entry name" value="Response_reg"/>
    <property type="match status" value="1"/>
</dbReference>
<feature type="domain" description="Response regulatory" evidence="8">
    <location>
        <begin position="99"/>
        <end position="213"/>
    </location>
</feature>
<keyword evidence="3" id="KW-0805">Transcription regulation</keyword>
<dbReference type="InterPro" id="IPR039420">
    <property type="entry name" value="WalR-like"/>
</dbReference>
<evidence type="ECO:0000256" key="5">
    <source>
        <dbReference type="ARBA" id="ARBA00023163"/>
    </source>
</evidence>
<dbReference type="SUPFAM" id="SSF52172">
    <property type="entry name" value="CheY-like"/>
    <property type="match status" value="1"/>
</dbReference>
<dbReference type="AlphaFoldDB" id="A0A832HZ71"/>
<dbReference type="GO" id="GO:0000156">
    <property type="term" value="F:phosphorelay response regulator activity"/>
    <property type="evidence" value="ECO:0007669"/>
    <property type="project" value="TreeGrafter"/>
</dbReference>
<keyword evidence="5" id="KW-0804">Transcription</keyword>
<dbReference type="InterPro" id="IPR001789">
    <property type="entry name" value="Sig_transdc_resp-reg_receiver"/>
</dbReference>
<keyword evidence="1 6" id="KW-0597">Phosphoprotein</keyword>
<evidence type="ECO:0000256" key="6">
    <source>
        <dbReference type="PROSITE-ProRule" id="PRU00169"/>
    </source>
</evidence>
<dbReference type="PANTHER" id="PTHR48111:SF1">
    <property type="entry name" value="TWO-COMPONENT RESPONSE REGULATOR ORR33"/>
    <property type="match status" value="1"/>
</dbReference>
<feature type="region of interest" description="Disordered" evidence="7">
    <location>
        <begin position="1"/>
        <end position="71"/>
    </location>
</feature>
<evidence type="ECO:0000256" key="4">
    <source>
        <dbReference type="ARBA" id="ARBA00023125"/>
    </source>
</evidence>
<dbReference type="SMART" id="SM00448">
    <property type="entry name" value="REC"/>
    <property type="match status" value="1"/>
</dbReference>
<dbReference type="PROSITE" id="PS50110">
    <property type="entry name" value="RESPONSE_REGULATORY"/>
    <property type="match status" value="1"/>
</dbReference>
<evidence type="ECO:0000256" key="7">
    <source>
        <dbReference type="SAM" id="MobiDB-lite"/>
    </source>
</evidence>
<reference evidence="9" key="1">
    <citation type="journal article" date="2020" name="mSystems">
        <title>Genome- and Community-Level Interaction Insights into Carbon Utilization and Element Cycling Functions of Hydrothermarchaeota in Hydrothermal Sediment.</title>
        <authorList>
            <person name="Zhou Z."/>
            <person name="Liu Y."/>
            <person name="Xu W."/>
            <person name="Pan J."/>
            <person name="Luo Z.H."/>
            <person name="Li M."/>
        </authorList>
    </citation>
    <scope>NUCLEOTIDE SEQUENCE [LARGE SCALE GENOMIC DNA]</scope>
    <source>
        <strain evidence="9">SpSt-381</strain>
    </source>
</reference>
<evidence type="ECO:0000256" key="2">
    <source>
        <dbReference type="ARBA" id="ARBA00023012"/>
    </source>
</evidence>
<evidence type="ECO:0000256" key="1">
    <source>
        <dbReference type="ARBA" id="ARBA00022553"/>
    </source>
</evidence>
<gene>
    <name evidence="9" type="ORF">ENR23_01910</name>
</gene>
<protein>
    <submittedName>
        <fullName evidence="9">Response regulator</fullName>
    </submittedName>
</protein>
<keyword evidence="4" id="KW-0238">DNA-binding</keyword>
<evidence type="ECO:0000256" key="3">
    <source>
        <dbReference type="ARBA" id="ARBA00023015"/>
    </source>
</evidence>
<name>A0A832HZ71_UNCEI</name>
<dbReference type="GO" id="GO:0000976">
    <property type="term" value="F:transcription cis-regulatory region binding"/>
    <property type="evidence" value="ECO:0007669"/>
    <property type="project" value="TreeGrafter"/>
</dbReference>
<dbReference type="GO" id="GO:0032993">
    <property type="term" value="C:protein-DNA complex"/>
    <property type="evidence" value="ECO:0007669"/>
    <property type="project" value="TreeGrafter"/>
</dbReference>
<dbReference type="GO" id="GO:0005829">
    <property type="term" value="C:cytosol"/>
    <property type="evidence" value="ECO:0007669"/>
    <property type="project" value="TreeGrafter"/>
</dbReference>
<dbReference type="CDD" id="cd00156">
    <property type="entry name" value="REC"/>
    <property type="match status" value="1"/>
</dbReference>
<dbReference type="GO" id="GO:0006355">
    <property type="term" value="P:regulation of DNA-templated transcription"/>
    <property type="evidence" value="ECO:0007669"/>
    <property type="project" value="TreeGrafter"/>
</dbReference>
<evidence type="ECO:0000259" key="8">
    <source>
        <dbReference type="PROSITE" id="PS50110"/>
    </source>
</evidence>
<keyword evidence="2" id="KW-0902">Two-component regulatory system</keyword>
<organism evidence="9">
    <name type="scientific">Eiseniibacteriota bacterium</name>
    <dbReference type="NCBI Taxonomy" id="2212470"/>
    <lineage>
        <taxon>Bacteria</taxon>
        <taxon>Candidatus Eiseniibacteriota</taxon>
    </lineage>
</organism>
<proteinExistence type="predicted"/>
<feature type="modified residue" description="4-aspartylphosphate" evidence="6">
    <location>
        <position position="148"/>
    </location>
</feature>
<accession>A0A832HZ71</accession>
<dbReference type="Gene3D" id="3.40.50.2300">
    <property type="match status" value="1"/>
</dbReference>